<dbReference type="EMBL" id="AJWK01016513">
    <property type="status" value="NOT_ANNOTATED_CDS"/>
    <property type="molecule type" value="Genomic_DNA"/>
</dbReference>
<sequence>MWSFCGTLWGFPGEEDVICEVESNPKHVLIGRYIPHKGHPVEVCNFLPEICFCSLPGILCGASFDKCIHMNNREGSSGSLHFRMISKEPREENFCCCLPIWGFCGTLWGFPGEEDVICEVESNPKHVLIGRYIPHKGHPVEVCNFLPEICFCSLPGILCGASFDKCVHMDDREGSSGSLHFRMISKEPREGVQEFHSHSWEIHGNHEGFLGIIELPELH</sequence>
<dbReference type="AlphaFoldDB" id="A0A1B0CKQ0"/>
<dbReference type="Proteomes" id="UP000092461">
    <property type="component" value="Unassembled WGS sequence"/>
</dbReference>
<reference evidence="1" key="1">
    <citation type="submission" date="2020-05" db="UniProtKB">
        <authorList>
            <consortium name="EnsemblMetazoa"/>
        </authorList>
    </citation>
    <scope>IDENTIFICATION</scope>
    <source>
        <strain evidence="1">Jacobina</strain>
    </source>
</reference>
<name>A0A1B0CKQ0_LUTLO</name>
<organism evidence="1 2">
    <name type="scientific">Lutzomyia longipalpis</name>
    <name type="common">Sand fly</name>
    <dbReference type="NCBI Taxonomy" id="7200"/>
    <lineage>
        <taxon>Eukaryota</taxon>
        <taxon>Metazoa</taxon>
        <taxon>Ecdysozoa</taxon>
        <taxon>Arthropoda</taxon>
        <taxon>Hexapoda</taxon>
        <taxon>Insecta</taxon>
        <taxon>Pterygota</taxon>
        <taxon>Neoptera</taxon>
        <taxon>Endopterygota</taxon>
        <taxon>Diptera</taxon>
        <taxon>Nematocera</taxon>
        <taxon>Psychodoidea</taxon>
        <taxon>Psychodidae</taxon>
        <taxon>Lutzomyia</taxon>
        <taxon>Lutzomyia</taxon>
    </lineage>
</organism>
<keyword evidence="2" id="KW-1185">Reference proteome</keyword>
<dbReference type="EMBL" id="AJWK01016511">
    <property type="status" value="NOT_ANNOTATED_CDS"/>
    <property type="molecule type" value="Genomic_DNA"/>
</dbReference>
<dbReference type="EnsemblMetazoa" id="LLOJ005187-RA">
    <property type="protein sequence ID" value="LLOJ005187-PA"/>
    <property type="gene ID" value="LLOJ005187"/>
</dbReference>
<evidence type="ECO:0000313" key="1">
    <source>
        <dbReference type="EnsemblMetazoa" id="LLOJ005187-PA"/>
    </source>
</evidence>
<dbReference type="EMBL" id="AJWK01016512">
    <property type="status" value="NOT_ANNOTATED_CDS"/>
    <property type="molecule type" value="Genomic_DNA"/>
</dbReference>
<evidence type="ECO:0000313" key="2">
    <source>
        <dbReference type="Proteomes" id="UP000092461"/>
    </source>
</evidence>
<proteinExistence type="predicted"/>
<dbReference type="VEuPathDB" id="VectorBase:LLOJ005187"/>
<accession>A0A1B0CKQ0</accession>
<protein>
    <submittedName>
        <fullName evidence="1">Uncharacterized protein</fullName>
    </submittedName>
</protein>